<keyword evidence="3" id="KW-1185">Reference proteome</keyword>
<dbReference type="InterPro" id="IPR009081">
    <property type="entry name" value="PP-bd_ACP"/>
</dbReference>
<name>A0A097AQP9_THEKI</name>
<dbReference type="AlphaFoldDB" id="A0A097AQP9"/>
<evidence type="ECO:0000259" key="1">
    <source>
        <dbReference type="PROSITE" id="PS50075"/>
    </source>
</evidence>
<dbReference type="KEGG" id="tki:TKV_c09490"/>
<reference evidence="3" key="1">
    <citation type="journal article" date="2015" name="Genome Announc.">
        <title>Whole-Genome Sequences of 80 Environmental and Clinical Isolates of Burkholderia pseudomallei.</title>
        <authorList>
            <person name="Johnson S.L."/>
            <person name="Baker A.L."/>
            <person name="Chain P.S."/>
            <person name="Currie B.J."/>
            <person name="Daligault H.E."/>
            <person name="Davenport K.W."/>
            <person name="Davis C.B."/>
            <person name="Inglis T.J."/>
            <person name="Kaestli M."/>
            <person name="Koren S."/>
            <person name="Mayo M."/>
            <person name="Merritt A.J."/>
            <person name="Price E.P."/>
            <person name="Sarovich D.S."/>
            <person name="Warner J."/>
            <person name="Rosovitz M.J."/>
        </authorList>
    </citation>
    <scope>NUCLEOTIDE SEQUENCE [LARGE SCALE GENOMIC DNA]</scope>
    <source>
        <strain evidence="3">DSM 2030</strain>
    </source>
</reference>
<dbReference type="Proteomes" id="UP000029669">
    <property type="component" value="Chromosome"/>
</dbReference>
<evidence type="ECO:0000313" key="2">
    <source>
        <dbReference type="EMBL" id="AIS52128.1"/>
    </source>
</evidence>
<evidence type="ECO:0000313" key="3">
    <source>
        <dbReference type="Proteomes" id="UP000029669"/>
    </source>
</evidence>
<dbReference type="SUPFAM" id="SSF47336">
    <property type="entry name" value="ACP-like"/>
    <property type="match status" value="1"/>
</dbReference>
<dbReference type="RefSeq" id="WP_049684929.1">
    <property type="nucleotide sequence ID" value="NZ_CP009170.1"/>
</dbReference>
<dbReference type="Gene3D" id="1.10.1200.10">
    <property type="entry name" value="ACP-like"/>
    <property type="match status" value="1"/>
</dbReference>
<dbReference type="HOGENOM" id="CLU_2511605_0_0_9"/>
<dbReference type="EMBL" id="CP009170">
    <property type="protein sequence ID" value="AIS52128.1"/>
    <property type="molecule type" value="Genomic_DNA"/>
</dbReference>
<proteinExistence type="predicted"/>
<accession>A0A097AQP9</accession>
<dbReference type="STRING" id="2325.TKV_c09490"/>
<gene>
    <name evidence="2" type="ORF">TKV_c09490</name>
</gene>
<dbReference type="PROSITE" id="PS50075">
    <property type="entry name" value="CARRIER"/>
    <property type="match status" value="1"/>
</dbReference>
<sequence length="85" mass="9907">MLEKLKKIVIKHARKKVTENELTENTDLVKDLCYESINVVQLMADFEANFDFVFEDDEIDFDVICNFGKLSKFVQMKVEANATKQ</sequence>
<feature type="domain" description="Carrier" evidence="1">
    <location>
        <begin position="1"/>
        <end position="78"/>
    </location>
</feature>
<organism evidence="2 3">
    <name type="scientific">Thermoanaerobacter kivui</name>
    <name type="common">Acetogenium kivui</name>
    <dbReference type="NCBI Taxonomy" id="2325"/>
    <lineage>
        <taxon>Bacteria</taxon>
        <taxon>Bacillati</taxon>
        <taxon>Bacillota</taxon>
        <taxon>Clostridia</taxon>
        <taxon>Thermoanaerobacterales</taxon>
        <taxon>Thermoanaerobacteraceae</taxon>
        <taxon>Thermoanaerobacter</taxon>
    </lineage>
</organism>
<dbReference type="InterPro" id="IPR036736">
    <property type="entry name" value="ACP-like_sf"/>
</dbReference>
<protein>
    <recommendedName>
        <fullName evidence="1">Carrier domain-containing protein</fullName>
    </recommendedName>
</protein>
<dbReference type="OrthoDB" id="9902444at2"/>